<organism evidence="2 3">
    <name type="scientific">Temnothorax curvispinosus</name>
    <dbReference type="NCBI Taxonomy" id="300111"/>
    <lineage>
        <taxon>Eukaryota</taxon>
        <taxon>Metazoa</taxon>
        <taxon>Ecdysozoa</taxon>
        <taxon>Arthropoda</taxon>
        <taxon>Hexapoda</taxon>
        <taxon>Insecta</taxon>
        <taxon>Pterygota</taxon>
        <taxon>Neoptera</taxon>
        <taxon>Endopterygota</taxon>
        <taxon>Hymenoptera</taxon>
        <taxon>Apocrita</taxon>
        <taxon>Aculeata</taxon>
        <taxon>Formicoidea</taxon>
        <taxon>Formicidae</taxon>
        <taxon>Myrmicinae</taxon>
        <taxon>Temnothorax</taxon>
    </lineage>
</organism>
<evidence type="ECO:0000313" key="2">
    <source>
        <dbReference type="Proteomes" id="UP000504618"/>
    </source>
</evidence>
<proteinExistence type="predicted"/>
<dbReference type="Pfam" id="PF14529">
    <property type="entry name" value="Exo_endo_phos_2"/>
    <property type="match status" value="1"/>
</dbReference>
<sequence length="255" mass="29237">MVVAGDFNAKSALWGSPVTDRRGRILETWAAGLDLVIVNSGQVQTCVRRQGGSIIDLTWASPPVARRIEGWRVAEETESLSDHLFIEMSLSVIPPEVQARRRVAESRFPRWALKKINTDLIRAAMSVSLWAEDPVSSSEEVDEAAGWIGDLMAAACDAAMPRIKPMVRKAAYWWTEEIAELRRSSVRARRRWLRARRSQDQRRMDETGVEYRSAKRLYSWAIKQAKDKSWQELLKALDEDPWGRPYRMVLNKLRT</sequence>
<dbReference type="AlphaFoldDB" id="A0A6J1QQT3"/>
<feature type="domain" description="Endonuclease/exonuclease/phosphatase" evidence="1">
    <location>
        <begin position="1"/>
        <end position="86"/>
    </location>
</feature>
<dbReference type="PANTHER" id="PTHR33273">
    <property type="entry name" value="DOMAIN-CONTAINING PROTEIN, PUTATIVE-RELATED"/>
    <property type="match status" value="1"/>
</dbReference>
<dbReference type="InterPro" id="IPR036691">
    <property type="entry name" value="Endo/exonu/phosph_ase_sf"/>
</dbReference>
<name>A0A6J1QQT3_9HYME</name>
<dbReference type="RefSeq" id="XP_024882910.1">
    <property type="nucleotide sequence ID" value="XM_025027142.1"/>
</dbReference>
<reference evidence="3" key="1">
    <citation type="submission" date="2025-08" db="UniProtKB">
        <authorList>
            <consortium name="RefSeq"/>
        </authorList>
    </citation>
    <scope>IDENTIFICATION</scope>
    <source>
        <tissue evidence="3">Whole body</tissue>
    </source>
</reference>
<dbReference type="GeneID" id="112461763"/>
<accession>A0A6J1QQT3</accession>
<gene>
    <name evidence="3" type="primary">LOC112461763</name>
</gene>
<dbReference type="GO" id="GO:0003824">
    <property type="term" value="F:catalytic activity"/>
    <property type="evidence" value="ECO:0007669"/>
    <property type="project" value="InterPro"/>
</dbReference>
<keyword evidence="2" id="KW-1185">Reference proteome</keyword>
<dbReference type="SUPFAM" id="SSF56219">
    <property type="entry name" value="DNase I-like"/>
    <property type="match status" value="1"/>
</dbReference>
<dbReference type="OrthoDB" id="7700944at2759"/>
<evidence type="ECO:0000313" key="3">
    <source>
        <dbReference type="RefSeq" id="XP_024882910.1"/>
    </source>
</evidence>
<dbReference type="Proteomes" id="UP000504618">
    <property type="component" value="Unplaced"/>
</dbReference>
<dbReference type="PANTHER" id="PTHR33273:SF4">
    <property type="entry name" value="ENDONUCLEASE_EXONUCLEASE_PHOSPHATASE DOMAIN-CONTAINING PROTEIN"/>
    <property type="match status" value="1"/>
</dbReference>
<protein>
    <submittedName>
        <fullName evidence="3">Uncharacterized protein LOC112461763</fullName>
    </submittedName>
</protein>
<evidence type="ECO:0000259" key="1">
    <source>
        <dbReference type="Pfam" id="PF14529"/>
    </source>
</evidence>
<dbReference type="InterPro" id="IPR005135">
    <property type="entry name" value="Endo/exonuclease/phosphatase"/>
</dbReference>
<dbReference type="Gene3D" id="3.60.10.10">
    <property type="entry name" value="Endonuclease/exonuclease/phosphatase"/>
    <property type="match status" value="1"/>
</dbReference>